<dbReference type="InterPro" id="IPR007214">
    <property type="entry name" value="YbaK/aa-tRNA-synth-assoc-dom"/>
</dbReference>
<evidence type="ECO:0000256" key="7">
    <source>
        <dbReference type="ARBA" id="ARBA00022917"/>
    </source>
</evidence>
<evidence type="ECO:0000256" key="11">
    <source>
        <dbReference type="ARBA" id="ARBA00060755"/>
    </source>
</evidence>
<dbReference type="PRINTS" id="PR01046">
    <property type="entry name" value="TRNASYNTHPRO"/>
</dbReference>
<dbReference type="InterPro" id="IPR004154">
    <property type="entry name" value="Anticodon-bd"/>
</dbReference>
<keyword evidence="6 12" id="KW-0067">ATP-binding</keyword>
<dbReference type="InterPro" id="IPR036754">
    <property type="entry name" value="YbaK/aa-tRNA-synt-asso_dom_sf"/>
</dbReference>
<dbReference type="InterPro" id="IPR002316">
    <property type="entry name" value="Pro-tRNA-ligase_IIa"/>
</dbReference>
<name>A0A933GJL1_UNCTE</name>
<dbReference type="EC" id="6.1.1.15" evidence="12"/>
<dbReference type="Gene3D" id="3.40.50.800">
    <property type="entry name" value="Anticodon-binding domain"/>
    <property type="match status" value="1"/>
</dbReference>
<dbReference type="NCBIfam" id="NF006625">
    <property type="entry name" value="PRK09194.1"/>
    <property type="match status" value="1"/>
</dbReference>
<evidence type="ECO:0000256" key="5">
    <source>
        <dbReference type="ARBA" id="ARBA00022741"/>
    </source>
</evidence>
<comment type="caution">
    <text evidence="14">The sequence shown here is derived from an EMBL/GenBank/DDBJ whole genome shotgun (WGS) entry which is preliminary data.</text>
</comment>
<dbReference type="CDD" id="cd04334">
    <property type="entry name" value="ProRS-INS"/>
    <property type="match status" value="1"/>
</dbReference>
<dbReference type="InterPro" id="IPR045864">
    <property type="entry name" value="aa-tRNA-synth_II/BPL/LPL"/>
</dbReference>
<dbReference type="SUPFAM" id="SSF55681">
    <property type="entry name" value="Class II aaRS and biotin synthetases"/>
    <property type="match status" value="1"/>
</dbReference>
<feature type="domain" description="Aminoacyl-transfer RNA synthetases class-II family profile" evidence="13">
    <location>
        <begin position="33"/>
        <end position="468"/>
    </location>
</feature>
<evidence type="ECO:0000313" key="14">
    <source>
        <dbReference type="EMBL" id="MBI4595057.1"/>
    </source>
</evidence>
<dbReference type="PIRSF" id="PIRSF001535">
    <property type="entry name" value="ProRS_1"/>
    <property type="match status" value="1"/>
</dbReference>
<comment type="subunit">
    <text evidence="2 12">Homodimer.</text>
</comment>
<dbReference type="GO" id="GO:0004827">
    <property type="term" value="F:proline-tRNA ligase activity"/>
    <property type="evidence" value="ECO:0007669"/>
    <property type="project" value="UniProtKB-UniRule"/>
</dbReference>
<evidence type="ECO:0000256" key="3">
    <source>
        <dbReference type="ARBA" id="ARBA00022490"/>
    </source>
</evidence>
<keyword evidence="7 12" id="KW-0648">Protein biosynthesis</keyword>
<dbReference type="InterPro" id="IPR050062">
    <property type="entry name" value="Pro-tRNA_synthetase"/>
</dbReference>
<gene>
    <name evidence="12" type="primary">proS</name>
    <name evidence="14" type="ORF">HY730_01610</name>
</gene>
<dbReference type="SUPFAM" id="SSF52954">
    <property type="entry name" value="Class II aaRS ABD-related"/>
    <property type="match status" value="1"/>
</dbReference>
<organism evidence="14 15">
    <name type="scientific">Tectimicrobiota bacterium</name>
    <dbReference type="NCBI Taxonomy" id="2528274"/>
    <lineage>
        <taxon>Bacteria</taxon>
        <taxon>Pseudomonadati</taxon>
        <taxon>Nitrospinota/Tectimicrobiota group</taxon>
        <taxon>Candidatus Tectimicrobiota</taxon>
    </lineage>
</organism>
<dbReference type="Proteomes" id="UP000772181">
    <property type="component" value="Unassembled WGS sequence"/>
</dbReference>
<dbReference type="InterPro" id="IPR036621">
    <property type="entry name" value="Anticodon-bd_dom_sf"/>
</dbReference>
<comment type="function">
    <text evidence="10 12">Catalyzes the attachment of proline to tRNA(Pro) in a two-step reaction: proline is first activated by ATP to form Pro-AMP and then transferred to the acceptor end of tRNA(Pro). As ProRS can inadvertently accommodate and process non-cognate amino acids such as alanine and cysteine, to avoid such errors it has two additional distinct editing activities against alanine. One activity is designated as 'pretransfer' editing and involves the tRNA(Pro)-independent hydrolysis of activated Ala-AMP. The other activity is designated 'posttransfer' editing and involves deacylation of mischarged Ala-tRNA(Pro). The misacylated Cys-tRNA(Pro) is not edited by ProRS.</text>
</comment>
<reference evidence="14" key="1">
    <citation type="submission" date="2020-07" db="EMBL/GenBank/DDBJ databases">
        <title>Huge and variable diversity of episymbiotic CPR bacteria and DPANN archaea in groundwater ecosystems.</title>
        <authorList>
            <person name="He C.Y."/>
            <person name="Keren R."/>
            <person name="Whittaker M."/>
            <person name="Farag I.F."/>
            <person name="Doudna J."/>
            <person name="Cate J.H.D."/>
            <person name="Banfield J.F."/>
        </authorList>
    </citation>
    <scope>NUCLEOTIDE SEQUENCE</scope>
    <source>
        <strain evidence="14">NC_groundwater_1482_Ag_S-0.65um_47_24</strain>
    </source>
</reference>
<evidence type="ECO:0000259" key="13">
    <source>
        <dbReference type="PROSITE" id="PS50862"/>
    </source>
</evidence>
<dbReference type="GO" id="GO:0005829">
    <property type="term" value="C:cytosol"/>
    <property type="evidence" value="ECO:0007669"/>
    <property type="project" value="TreeGrafter"/>
</dbReference>
<dbReference type="GO" id="GO:0006433">
    <property type="term" value="P:prolyl-tRNA aminoacylation"/>
    <property type="evidence" value="ECO:0007669"/>
    <property type="project" value="UniProtKB-UniRule"/>
</dbReference>
<keyword evidence="8 12" id="KW-0030">Aminoacyl-tRNA synthetase</keyword>
<dbReference type="NCBIfam" id="TIGR00409">
    <property type="entry name" value="proS_fam_II"/>
    <property type="match status" value="1"/>
</dbReference>
<dbReference type="InterPro" id="IPR033730">
    <property type="entry name" value="ProRS_core_prok"/>
</dbReference>
<comment type="subcellular location">
    <subcellularLocation>
        <location evidence="1 12">Cytoplasm</location>
    </subcellularLocation>
</comment>
<comment type="catalytic activity">
    <reaction evidence="9 12">
        <text>tRNA(Pro) + L-proline + ATP = L-prolyl-tRNA(Pro) + AMP + diphosphate</text>
        <dbReference type="Rhea" id="RHEA:14305"/>
        <dbReference type="Rhea" id="RHEA-COMP:9700"/>
        <dbReference type="Rhea" id="RHEA-COMP:9702"/>
        <dbReference type="ChEBI" id="CHEBI:30616"/>
        <dbReference type="ChEBI" id="CHEBI:33019"/>
        <dbReference type="ChEBI" id="CHEBI:60039"/>
        <dbReference type="ChEBI" id="CHEBI:78442"/>
        <dbReference type="ChEBI" id="CHEBI:78532"/>
        <dbReference type="ChEBI" id="CHEBI:456215"/>
        <dbReference type="EC" id="6.1.1.15"/>
    </reaction>
</comment>
<dbReference type="InterPro" id="IPR004500">
    <property type="entry name" value="Pro-tRNA-synth_IIa_bac-type"/>
</dbReference>
<dbReference type="PANTHER" id="PTHR42753">
    <property type="entry name" value="MITOCHONDRIAL RIBOSOME PROTEIN L39/PROLYL-TRNA LIGASE FAMILY MEMBER"/>
    <property type="match status" value="1"/>
</dbReference>
<keyword evidence="5 12" id="KW-0547">Nucleotide-binding</keyword>
<dbReference type="HAMAP" id="MF_01569">
    <property type="entry name" value="Pro_tRNA_synth_type1"/>
    <property type="match status" value="1"/>
</dbReference>
<evidence type="ECO:0000313" key="15">
    <source>
        <dbReference type="Proteomes" id="UP000772181"/>
    </source>
</evidence>
<dbReference type="GO" id="GO:0005524">
    <property type="term" value="F:ATP binding"/>
    <property type="evidence" value="ECO:0007669"/>
    <property type="project" value="UniProtKB-UniRule"/>
</dbReference>
<keyword evidence="3 12" id="KW-0963">Cytoplasm</keyword>
<evidence type="ECO:0000256" key="1">
    <source>
        <dbReference type="ARBA" id="ARBA00004496"/>
    </source>
</evidence>
<dbReference type="FunFam" id="3.30.930.10:FF:000066">
    <property type="entry name" value="Proline--tRNA ligase"/>
    <property type="match status" value="1"/>
</dbReference>
<dbReference type="Gene3D" id="3.90.960.10">
    <property type="entry name" value="YbaK/aminoacyl-tRNA synthetase-associated domain"/>
    <property type="match status" value="1"/>
</dbReference>
<dbReference type="InterPro" id="IPR002314">
    <property type="entry name" value="aa-tRNA-synt_IIb"/>
</dbReference>
<dbReference type="PANTHER" id="PTHR42753:SF2">
    <property type="entry name" value="PROLINE--TRNA LIGASE"/>
    <property type="match status" value="1"/>
</dbReference>
<dbReference type="PROSITE" id="PS50862">
    <property type="entry name" value="AA_TRNA_LIGASE_II"/>
    <property type="match status" value="1"/>
</dbReference>
<evidence type="ECO:0000256" key="12">
    <source>
        <dbReference type="HAMAP-Rule" id="MF_01569"/>
    </source>
</evidence>
<dbReference type="InterPro" id="IPR023717">
    <property type="entry name" value="Pro-tRNA-Synthase_IIa_type1"/>
</dbReference>
<comment type="similarity">
    <text evidence="11 12">Belongs to the class-II aminoacyl-tRNA synthetase family. ProS type 1 subfamily.</text>
</comment>
<evidence type="ECO:0000256" key="8">
    <source>
        <dbReference type="ARBA" id="ARBA00023146"/>
    </source>
</evidence>
<dbReference type="AlphaFoldDB" id="A0A933GJL1"/>
<evidence type="ECO:0000256" key="2">
    <source>
        <dbReference type="ARBA" id="ARBA00011738"/>
    </source>
</evidence>
<sequence>MRLSRLLVPTLREMPAEAEVVSHKLMLKAALIRKVAAGVYSFLPMGLKVLHKIEKIVREEMDRSGAQEVLLPALNPAELWKESGRWDYYGKELMRLKDRSDREFCLGPTHEEVITDLVRREVKSYRQLPLNFYQIQTKFRDELRPRFGVMRGREFLMKDAYSFDRDEEGAAKSYQIMYDTYCRIFHRCGLGFRAVEADTGPIGGSFSHEFMVLAETGEDSIAVCDNCHYASNVEKAETVVLKNEIGQEKEILRPIQKVSTPGAHTVTEVCRFLSCQPSQLVKTILYAVPDGVVVALIRGDHQVNEIKLKNLLGVSWLILADEKTILETTGGPEGFSGPIGLKKKVEIIADNELNELTNVVVGANEDNTHFINANLHRDFTPTRFADIRMIQANDPCPKCFSKIALVKGIEVGHIFKLGTKYSKAFGAKYLDEQSKERFCVMGCYGIGVSRIMAAAIEQNHDEDGIIWPLPIAPFSVLILPVNIKDSRVESFASEIYTLLENKGYEVLYDDRDERPGVKFKDADLLGIPYQVVIGSKSLIENMIEIRDRRTRKTVKVKKEETVETLTQMGLNLAFC</sequence>
<evidence type="ECO:0000256" key="6">
    <source>
        <dbReference type="ARBA" id="ARBA00022840"/>
    </source>
</evidence>
<dbReference type="Gene3D" id="3.30.930.10">
    <property type="entry name" value="Bira Bifunctional Protein, Domain 2"/>
    <property type="match status" value="2"/>
</dbReference>
<proteinExistence type="inferred from homology"/>
<dbReference type="Pfam" id="PF03129">
    <property type="entry name" value="HGTP_anticodon"/>
    <property type="match status" value="1"/>
</dbReference>
<dbReference type="EMBL" id="JACQWF010000075">
    <property type="protein sequence ID" value="MBI4595057.1"/>
    <property type="molecule type" value="Genomic_DNA"/>
</dbReference>
<dbReference type="InterPro" id="IPR044140">
    <property type="entry name" value="ProRS_anticodon_short"/>
</dbReference>
<accession>A0A933GJL1</accession>
<dbReference type="GO" id="GO:0002161">
    <property type="term" value="F:aminoacyl-tRNA deacylase activity"/>
    <property type="evidence" value="ECO:0007669"/>
    <property type="project" value="InterPro"/>
</dbReference>
<comment type="domain">
    <text evidence="12">Consists of three domains: the N-terminal catalytic domain, the editing domain and the C-terminal anticodon-binding domain.</text>
</comment>
<dbReference type="InterPro" id="IPR006195">
    <property type="entry name" value="aa-tRNA-synth_II"/>
</dbReference>
<evidence type="ECO:0000256" key="4">
    <source>
        <dbReference type="ARBA" id="ARBA00022598"/>
    </source>
</evidence>
<dbReference type="CDD" id="cd00861">
    <property type="entry name" value="ProRS_anticodon_short"/>
    <property type="match status" value="1"/>
</dbReference>
<dbReference type="Pfam" id="PF04073">
    <property type="entry name" value="tRNA_edit"/>
    <property type="match status" value="1"/>
</dbReference>
<dbReference type="FunFam" id="3.30.930.10:FF:000065">
    <property type="entry name" value="Proline--tRNA ligase"/>
    <property type="match status" value="1"/>
</dbReference>
<protein>
    <recommendedName>
        <fullName evidence="12">Proline--tRNA ligase</fullName>
        <ecNumber evidence="12">6.1.1.15</ecNumber>
    </recommendedName>
    <alternativeName>
        <fullName evidence="12">Prolyl-tRNA synthetase</fullName>
        <shortName evidence="12">ProRS</shortName>
    </alternativeName>
</protein>
<evidence type="ECO:0000256" key="9">
    <source>
        <dbReference type="ARBA" id="ARBA00047671"/>
    </source>
</evidence>
<evidence type="ECO:0000256" key="10">
    <source>
        <dbReference type="ARBA" id="ARBA00053664"/>
    </source>
</evidence>
<keyword evidence="4 12" id="KW-0436">Ligase</keyword>
<dbReference type="SUPFAM" id="SSF55826">
    <property type="entry name" value="YbaK/ProRS associated domain"/>
    <property type="match status" value="1"/>
</dbReference>
<dbReference type="Pfam" id="PF00587">
    <property type="entry name" value="tRNA-synt_2b"/>
    <property type="match status" value="1"/>
</dbReference>
<dbReference type="CDD" id="cd00779">
    <property type="entry name" value="ProRS_core_prok"/>
    <property type="match status" value="1"/>
</dbReference>